<reference evidence="1" key="1">
    <citation type="submission" date="2024-03" db="EMBL/GenBank/DDBJ databases">
        <title>Human intestinal bacterial collection.</title>
        <authorList>
            <person name="Pauvert C."/>
            <person name="Hitch T.C.A."/>
            <person name="Clavel T."/>
        </authorList>
    </citation>
    <scope>NUCLEOTIDE SEQUENCE [LARGE SCALE GENOMIC DNA]</scope>
    <source>
        <strain evidence="1">CLA-AA-H89B</strain>
    </source>
</reference>
<evidence type="ECO:0008006" key="3">
    <source>
        <dbReference type="Google" id="ProtNLM"/>
    </source>
</evidence>
<protein>
    <recommendedName>
        <fullName evidence="3">HK97 gp10 family phage protein</fullName>
    </recommendedName>
</protein>
<evidence type="ECO:0000313" key="1">
    <source>
        <dbReference type="EMBL" id="MEQ2553648.1"/>
    </source>
</evidence>
<evidence type="ECO:0000313" key="2">
    <source>
        <dbReference type="Proteomes" id="UP001546774"/>
    </source>
</evidence>
<sequence length="179" mass="19859">MATRPIVITLSQKSVENAIKRVQQYQLRFQRKLRKFVKELANVGIAVVDTNMTEAQYTFDGKIRSGSDTSHNAYVELNSNGSTAEAKLIVQGKELLFIEFGAGVYYNGAAGASPHPKGEEFGFLIGSYGKGNGQKKVWGYYDENNQLVLTRGVKATMPVLKAEQKIIEDYKNVVKKVFG</sequence>
<name>A0ABV1H1T5_9FIRM</name>
<keyword evidence="2" id="KW-1185">Reference proteome</keyword>
<accession>A0ABV1H1T5</accession>
<proteinExistence type="predicted"/>
<comment type="caution">
    <text evidence="1">The sequence shown here is derived from an EMBL/GenBank/DDBJ whole genome shotgun (WGS) entry which is preliminary data.</text>
</comment>
<dbReference type="Proteomes" id="UP001546774">
    <property type="component" value="Unassembled WGS sequence"/>
</dbReference>
<dbReference type="EMBL" id="JBBMFS010000001">
    <property type="protein sequence ID" value="MEQ2553648.1"/>
    <property type="molecule type" value="Genomic_DNA"/>
</dbReference>
<organism evidence="1 2">
    <name type="scientific">Lachnospira intestinalis</name>
    <dbReference type="NCBI Taxonomy" id="3133158"/>
    <lineage>
        <taxon>Bacteria</taxon>
        <taxon>Bacillati</taxon>
        <taxon>Bacillota</taxon>
        <taxon>Clostridia</taxon>
        <taxon>Lachnospirales</taxon>
        <taxon>Lachnospiraceae</taxon>
        <taxon>Lachnospira</taxon>
    </lineage>
</organism>
<gene>
    <name evidence="1" type="ORF">WMO37_01280</name>
</gene>